<keyword evidence="22" id="KW-1185">Reference proteome</keyword>
<dbReference type="CDD" id="cd01243">
    <property type="entry name" value="PH_MRCK"/>
    <property type="match status" value="1"/>
</dbReference>
<feature type="compositionally biased region" description="Polar residues" evidence="15">
    <location>
        <begin position="986"/>
        <end position="1001"/>
    </location>
</feature>
<keyword evidence="7" id="KW-0547">Nucleotide-binding</keyword>
<gene>
    <name evidence="23" type="primary">LOC118276640</name>
</gene>
<evidence type="ECO:0000256" key="3">
    <source>
        <dbReference type="ARBA" id="ARBA00022527"/>
    </source>
</evidence>
<dbReference type="GO" id="GO:0005737">
    <property type="term" value="C:cytoplasm"/>
    <property type="evidence" value="ECO:0007669"/>
    <property type="project" value="TreeGrafter"/>
</dbReference>
<dbReference type="PROSITE" id="PS50108">
    <property type="entry name" value="CRIB"/>
    <property type="match status" value="1"/>
</dbReference>
<dbReference type="InterPro" id="IPR002219">
    <property type="entry name" value="PKC_DAG/PE"/>
</dbReference>
<dbReference type="FunFam" id="3.30.200.20:FF:001055">
    <property type="entry name" value="Serine/threonine-protein kinase MRCK beta"/>
    <property type="match status" value="1"/>
</dbReference>
<dbReference type="PROSITE" id="PS00108">
    <property type="entry name" value="PROTEIN_KINASE_ST"/>
    <property type="match status" value="1"/>
</dbReference>
<dbReference type="SMART" id="SM00036">
    <property type="entry name" value="CNH"/>
    <property type="match status" value="1"/>
</dbReference>
<feature type="domain" description="CNH" evidence="20">
    <location>
        <begin position="1330"/>
        <end position="1611"/>
    </location>
</feature>
<dbReference type="GO" id="GO:0005856">
    <property type="term" value="C:cytoskeleton"/>
    <property type="evidence" value="ECO:0007669"/>
    <property type="project" value="TreeGrafter"/>
</dbReference>
<keyword evidence="3" id="KW-0723">Serine/threonine-protein kinase</keyword>
<dbReference type="SMART" id="SM00285">
    <property type="entry name" value="PBD"/>
    <property type="match status" value="1"/>
</dbReference>
<dbReference type="InterPro" id="IPR050839">
    <property type="entry name" value="Rho-assoc_Ser/Thr_Kinase"/>
</dbReference>
<reference evidence="23" key="1">
    <citation type="submission" date="2025-08" db="UniProtKB">
        <authorList>
            <consortium name="RefSeq"/>
        </authorList>
    </citation>
    <scope>IDENTIFICATION</scope>
    <source>
        <tissue evidence="23">Whole larval tissue</tissue>
    </source>
</reference>
<evidence type="ECO:0000256" key="5">
    <source>
        <dbReference type="ARBA" id="ARBA00022679"/>
    </source>
</evidence>
<dbReference type="GO" id="GO:0031032">
    <property type="term" value="P:actomyosin structure organization"/>
    <property type="evidence" value="ECO:0007669"/>
    <property type="project" value="TreeGrafter"/>
</dbReference>
<dbReference type="Pfam" id="PF00780">
    <property type="entry name" value="CNH"/>
    <property type="match status" value="1"/>
</dbReference>
<dbReference type="InterPro" id="IPR001180">
    <property type="entry name" value="CNH_dom"/>
</dbReference>
<dbReference type="PROSITE" id="PS50219">
    <property type="entry name" value="CNH"/>
    <property type="match status" value="1"/>
</dbReference>
<dbReference type="SUPFAM" id="SSF56112">
    <property type="entry name" value="Protein kinase-like (PK-like)"/>
    <property type="match status" value="1"/>
</dbReference>
<dbReference type="InterPro" id="IPR011009">
    <property type="entry name" value="Kinase-like_dom_sf"/>
</dbReference>
<feature type="compositionally biased region" description="Basic and acidic residues" evidence="15">
    <location>
        <begin position="683"/>
        <end position="698"/>
    </location>
</feature>
<dbReference type="InterPro" id="IPR011993">
    <property type="entry name" value="PH-like_dom_sf"/>
</dbReference>
<feature type="domain" description="PH" evidence="16">
    <location>
        <begin position="1185"/>
        <end position="1303"/>
    </location>
</feature>
<dbReference type="InterPro" id="IPR008271">
    <property type="entry name" value="Ser/Thr_kinase_AS"/>
</dbReference>
<keyword evidence="5" id="KW-0808">Transferase</keyword>
<feature type="region of interest" description="Disordered" evidence="15">
    <location>
        <begin position="1715"/>
        <end position="1784"/>
    </location>
</feature>
<dbReference type="PROSITE" id="PS50011">
    <property type="entry name" value="PROTEIN_KINASE_DOM"/>
    <property type="match status" value="1"/>
</dbReference>
<evidence type="ECO:0000259" key="17">
    <source>
        <dbReference type="PROSITE" id="PS50011"/>
    </source>
</evidence>
<dbReference type="InterPro" id="IPR001849">
    <property type="entry name" value="PH_domain"/>
</dbReference>
<dbReference type="SMART" id="SM00109">
    <property type="entry name" value="C1"/>
    <property type="match status" value="1"/>
</dbReference>
<dbReference type="CDD" id="cd00132">
    <property type="entry name" value="CRIB"/>
    <property type="match status" value="1"/>
</dbReference>
<feature type="compositionally biased region" description="Low complexity" evidence="15">
    <location>
        <begin position="699"/>
        <end position="708"/>
    </location>
</feature>
<dbReference type="PROSITE" id="PS50081">
    <property type="entry name" value="ZF_DAG_PE_2"/>
    <property type="match status" value="1"/>
</dbReference>
<evidence type="ECO:0000259" key="20">
    <source>
        <dbReference type="PROSITE" id="PS50219"/>
    </source>
</evidence>
<evidence type="ECO:0000256" key="14">
    <source>
        <dbReference type="ARBA" id="ARBA00048679"/>
    </source>
</evidence>
<feature type="region of interest" description="Disordered" evidence="15">
    <location>
        <begin position="683"/>
        <end position="708"/>
    </location>
</feature>
<dbReference type="Gene3D" id="1.10.510.10">
    <property type="entry name" value="Transferase(Phosphotransferase) domain 1"/>
    <property type="match status" value="1"/>
</dbReference>
<keyword evidence="8" id="KW-0863">Zinc-finger</keyword>
<dbReference type="PANTHER" id="PTHR22988">
    <property type="entry name" value="MYOTONIC DYSTROPHY S/T KINASE-RELATED"/>
    <property type="match status" value="1"/>
</dbReference>
<keyword evidence="9 23" id="KW-0418">Kinase</keyword>
<dbReference type="SUPFAM" id="SSF50729">
    <property type="entry name" value="PH domain-like"/>
    <property type="match status" value="1"/>
</dbReference>
<dbReference type="SMART" id="SM00233">
    <property type="entry name" value="PH"/>
    <property type="match status" value="1"/>
</dbReference>
<protein>
    <recommendedName>
        <fullName evidence="2">non-specific serine/threonine protein kinase</fullName>
        <ecNumber evidence="2">2.7.11.1</ecNumber>
    </recommendedName>
</protein>
<dbReference type="SUPFAM" id="SSF57889">
    <property type="entry name" value="Cysteine-rich domain"/>
    <property type="match status" value="1"/>
</dbReference>
<dbReference type="FunFam" id="3.30.60.20:FF:000005">
    <property type="entry name" value="Non-specific serine/threonine protein kinase"/>
    <property type="match status" value="1"/>
</dbReference>
<dbReference type="InterPro" id="IPR000095">
    <property type="entry name" value="CRIB_dom"/>
</dbReference>
<sequence>MVDGLNGANMSDDEDSSPDRALGPTNNVPVLGIKRLKQIETMFISRRLQAPRTHGLSVETLVDMLLVLYDECCNSSLRREKAVADFISYVKPVATALKRLRLSRDDFELVKVIGRGAFGEVCVVRASFMQGTDGGNITTSTTGTTGTGERVYAMKILNKWEMLKRAETACFQEERDVLVFGDRRWITNLHYAFQDEHNLYLVMDYYCGGDLLTLLSKFEDRLPEDMAKFYIAEMVLAIQSVHELRYVHRDIKPDNVLLDASGHIRLADFGSCLRLGDDGKVQSNVAVGTPDYISPEILRAMEDGQGRYGPECDWWSLGVCMYEMLFGETPFYAESLVETYGKIMNHARSFHCPPPDDHAAQVSEEAKDLIRRLICSSENRLGKNGLQDFKNHPWFANLDWENLREMQAPFVPDVSSPTDTSNFDVDDTDIRLSEAVPPPCASSAFSGLHLPFVGFTFTAGSRLSDLGAPASPLSPAKNAPSQAPSNAGDRAALKALERENALLAQTIAELRAGGAAPEGASEDLIQLKEELATLSKRNADLEAQVRCYEQLNTGISTQDMPATPQEMATRIREMEVIIQALNMEKEELLKDKSDSAEKLRLQDKELKDALSQRKLAMTEYNEVTERLSELRQQKQKLSRQVRDKEEELEVAMQKIDALRQDIRRAEKGRRELEARLDTAISEATKERKLREESVRSARSDPGVAPPAASAAADVARLQAEVETLELQYKESLAQQQARFQAELAALNDQLQEGDALRNVLNRELQTSKEKLESRRLEQLSDSEDKQMLMNENRKLAKDLDAVNSKLAENGRRWQAERRQMEIELEELRAKRDTMQHWETQVSDIADIIRWVADEKEARGYLQALATKMTEELEYLKHASASRSSLVVASSPPSGGAESRGTGGWRNRRSQKLDKMEILTLQSSLHSEIQAKQAVGEELSRTRAELLASQRELLETRQRLDTLAHDMKRKEQHIRDMQARLDAPHQPGNSSRQGSAKSSSYWSGKEENVLDRPPSQMSYLDQFLKEAPTERHYDNVATINEQKMSPQYRYRNQHCCNAKLMYGSQQSAALSGSVELQDELEGPRASSPASSKSSPSEISTVSMDPSLGPTIPGKQKVHQFLVRTFSSPTKCNHCTSLMIGLTRQGVVCETCGLAVHTWCCARVAPRCPLPAATRRPLGIDPARGQGTAYEGYVKVPKPGGVKKGWMRQFVVVCDFKLFLYDISQDRNALPSVCVSQVLDMRDPEFSVTSVKDSDVIHANKRDIPCIFRISTSQLEGGKRSHTLMLAESESEKTKWVVALSELHRILKRNNLPDKCVYSACVILDSTAAALVRNAQCACVLERGRVVLGGEAGLVLLDLDRAELTPRRQHAPVATIAYVPHEQLLVVIAGRGRHVRLVPIRALECAEVECIKLAESKGAISLAAGPLGHSAHGFAVLCKKQNAYVVNVYEITRTAARRVRVAELRACGAVLSLQLAGARLLLGYRGGIAAHCLPDPRRPHHDQPAVSLVHPENQVNVFLSHSGARPLGAAPLACGDTLLVFNSLALYVDRHGHRARDTELMYTAHPTHHAINDTHLLIFTATHIDVYDIETGDWVQTMNIPNARPLDESGWICCVGGGGGNGFPFSTDAAPFIIYLRPLLTHPRASDPPLSVDTSLWGNKRRFSVREQSHQAIEAHNRLSERRSRLISAPTNFAHLSHMGPGDGIRSQRLLDLPTTVETADDHPQMYSSRESSKRTSPLTISHGTGSYNGSWRSAGRRDAPCDPPASPPRMERSLGGGSQGSGSLLERSITPLSLGSMSSLHDVLKVGTELGDGLHSEDSSCGASPPHPMDP</sequence>
<dbReference type="Pfam" id="PF25346">
    <property type="entry name" value="PH_MRCK"/>
    <property type="match status" value="1"/>
</dbReference>
<dbReference type="Gene3D" id="2.30.29.30">
    <property type="entry name" value="Pleckstrin-homology domain (PH domain)/Phosphotyrosine-binding domain (PTB)"/>
    <property type="match status" value="1"/>
</dbReference>
<dbReference type="InterPro" id="IPR000961">
    <property type="entry name" value="AGC-kinase_C"/>
</dbReference>
<evidence type="ECO:0000256" key="2">
    <source>
        <dbReference type="ARBA" id="ARBA00012513"/>
    </source>
</evidence>
<keyword evidence="12" id="KW-0175">Coiled coil</keyword>
<dbReference type="GeneID" id="118276640"/>
<dbReference type="GO" id="GO:0005524">
    <property type="term" value="F:ATP binding"/>
    <property type="evidence" value="ECO:0007669"/>
    <property type="project" value="UniProtKB-KW"/>
</dbReference>
<dbReference type="InterPro" id="IPR046349">
    <property type="entry name" value="C1-like_sf"/>
</dbReference>
<comment type="similarity">
    <text evidence="1">Belongs to the protein kinase superfamily. AGC Ser/Thr protein kinase family. DMPK subfamily.</text>
</comment>
<dbReference type="GO" id="GO:0004674">
    <property type="term" value="F:protein serine/threonine kinase activity"/>
    <property type="evidence" value="ECO:0007669"/>
    <property type="project" value="UniProtKB-KW"/>
</dbReference>
<feature type="region of interest" description="Disordered" evidence="15">
    <location>
        <begin position="1072"/>
        <end position="1108"/>
    </location>
</feature>
<dbReference type="GO" id="GO:0008270">
    <property type="term" value="F:zinc ion binding"/>
    <property type="evidence" value="ECO:0007669"/>
    <property type="project" value="UniProtKB-KW"/>
</dbReference>
<evidence type="ECO:0000259" key="18">
    <source>
        <dbReference type="PROSITE" id="PS50081"/>
    </source>
</evidence>
<feature type="region of interest" description="Disordered" evidence="15">
    <location>
        <begin position="981"/>
        <end position="1013"/>
    </location>
</feature>
<feature type="region of interest" description="Disordered" evidence="15">
    <location>
        <begin position="1808"/>
        <end position="1830"/>
    </location>
</feature>
<dbReference type="PROSITE" id="PS51285">
    <property type="entry name" value="AGC_KINASE_CTER"/>
    <property type="match status" value="1"/>
</dbReference>
<evidence type="ECO:0000256" key="4">
    <source>
        <dbReference type="ARBA" id="ARBA00022553"/>
    </source>
</evidence>
<dbReference type="InterPro" id="IPR017892">
    <property type="entry name" value="Pkinase_C"/>
</dbReference>
<feature type="domain" description="Phorbol-ester/DAG-type" evidence="18">
    <location>
        <begin position="1116"/>
        <end position="1166"/>
    </location>
</feature>
<dbReference type="CDD" id="cd05597">
    <property type="entry name" value="STKc_DMPK_like"/>
    <property type="match status" value="1"/>
</dbReference>
<name>A0A9R0DZX5_SPOFR</name>
<dbReference type="PANTHER" id="PTHR22988:SF66">
    <property type="entry name" value="SERINE_THREONINE-PROTEIN KINASE GENGHIS KHAN"/>
    <property type="match status" value="1"/>
</dbReference>
<evidence type="ECO:0000256" key="7">
    <source>
        <dbReference type="ARBA" id="ARBA00022741"/>
    </source>
</evidence>
<dbReference type="InterPro" id="IPR000719">
    <property type="entry name" value="Prot_kinase_dom"/>
</dbReference>
<comment type="catalytic activity">
    <reaction evidence="13">
        <text>L-threonyl-[protein] + ATP = O-phospho-L-threonyl-[protein] + ADP + H(+)</text>
        <dbReference type="Rhea" id="RHEA:46608"/>
        <dbReference type="Rhea" id="RHEA-COMP:11060"/>
        <dbReference type="Rhea" id="RHEA-COMP:11605"/>
        <dbReference type="ChEBI" id="CHEBI:15378"/>
        <dbReference type="ChEBI" id="CHEBI:30013"/>
        <dbReference type="ChEBI" id="CHEBI:30616"/>
        <dbReference type="ChEBI" id="CHEBI:61977"/>
        <dbReference type="ChEBI" id="CHEBI:456216"/>
        <dbReference type="EC" id="2.7.11.1"/>
    </reaction>
</comment>
<feature type="region of interest" description="Disordered" evidence="15">
    <location>
        <begin position="1"/>
        <end position="26"/>
    </location>
</feature>
<evidence type="ECO:0000256" key="6">
    <source>
        <dbReference type="ARBA" id="ARBA00022723"/>
    </source>
</evidence>
<keyword evidence="10" id="KW-0862">Zinc</keyword>
<evidence type="ECO:0000256" key="9">
    <source>
        <dbReference type="ARBA" id="ARBA00022777"/>
    </source>
</evidence>
<feature type="domain" description="Protein kinase" evidence="17">
    <location>
        <begin position="107"/>
        <end position="395"/>
    </location>
</feature>
<dbReference type="PROSITE" id="PS00479">
    <property type="entry name" value="ZF_DAG_PE_1"/>
    <property type="match status" value="1"/>
</dbReference>
<evidence type="ECO:0000256" key="10">
    <source>
        <dbReference type="ARBA" id="ARBA00022833"/>
    </source>
</evidence>
<dbReference type="Gene3D" id="3.30.200.20">
    <property type="entry name" value="Phosphorylase Kinase, domain 1"/>
    <property type="match status" value="1"/>
</dbReference>
<evidence type="ECO:0000313" key="22">
    <source>
        <dbReference type="Proteomes" id="UP000829999"/>
    </source>
</evidence>
<proteinExistence type="inferred from homology"/>
<evidence type="ECO:0000259" key="21">
    <source>
        <dbReference type="PROSITE" id="PS51285"/>
    </source>
</evidence>
<feature type="region of interest" description="Disordered" evidence="15">
    <location>
        <begin position="469"/>
        <end position="488"/>
    </location>
</feature>
<dbReference type="EC" id="2.7.11.1" evidence="2"/>
<evidence type="ECO:0000256" key="8">
    <source>
        <dbReference type="ARBA" id="ARBA00022771"/>
    </source>
</evidence>
<feature type="region of interest" description="Disordered" evidence="15">
    <location>
        <begin position="885"/>
        <end position="908"/>
    </location>
</feature>
<accession>A0A9R0DZX5</accession>
<dbReference type="Pfam" id="PF15796">
    <property type="entry name" value="KELK"/>
    <property type="match status" value="1"/>
</dbReference>
<dbReference type="CDD" id="cd20809">
    <property type="entry name" value="C1_MRCK"/>
    <property type="match status" value="1"/>
</dbReference>
<dbReference type="SMART" id="SM00220">
    <property type="entry name" value="S_TKc"/>
    <property type="match status" value="1"/>
</dbReference>
<keyword evidence="4" id="KW-0597">Phosphoprotein</keyword>
<dbReference type="SMART" id="SM00133">
    <property type="entry name" value="S_TK_X"/>
    <property type="match status" value="1"/>
</dbReference>
<evidence type="ECO:0000256" key="13">
    <source>
        <dbReference type="ARBA" id="ARBA00047899"/>
    </source>
</evidence>
<feature type="compositionally biased region" description="Low complexity" evidence="15">
    <location>
        <begin position="1085"/>
        <end position="1101"/>
    </location>
</feature>
<evidence type="ECO:0000313" key="23">
    <source>
        <dbReference type="RefSeq" id="XP_050555826.1"/>
    </source>
</evidence>
<dbReference type="InterPro" id="IPR031597">
    <property type="entry name" value="KELK"/>
</dbReference>
<dbReference type="PROSITE" id="PS50003">
    <property type="entry name" value="PH_DOMAIN"/>
    <property type="match status" value="1"/>
</dbReference>
<evidence type="ECO:0000256" key="11">
    <source>
        <dbReference type="ARBA" id="ARBA00022840"/>
    </source>
</evidence>
<feature type="domain" description="AGC-kinase C-terminal" evidence="21">
    <location>
        <begin position="396"/>
        <end position="467"/>
    </location>
</feature>
<organism evidence="22 23">
    <name type="scientific">Spodoptera frugiperda</name>
    <name type="common">Fall armyworm</name>
    <dbReference type="NCBI Taxonomy" id="7108"/>
    <lineage>
        <taxon>Eukaryota</taxon>
        <taxon>Metazoa</taxon>
        <taxon>Ecdysozoa</taxon>
        <taxon>Arthropoda</taxon>
        <taxon>Hexapoda</taxon>
        <taxon>Insecta</taxon>
        <taxon>Pterygota</taxon>
        <taxon>Neoptera</taxon>
        <taxon>Endopterygota</taxon>
        <taxon>Lepidoptera</taxon>
        <taxon>Glossata</taxon>
        <taxon>Ditrysia</taxon>
        <taxon>Noctuoidea</taxon>
        <taxon>Noctuidae</taxon>
        <taxon>Amphipyrinae</taxon>
        <taxon>Spodoptera</taxon>
    </lineage>
</organism>
<evidence type="ECO:0000256" key="15">
    <source>
        <dbReference type="SAM" id="MobiDB-lite"/>
    </source>
</evidence>
<evidence type="ECO:0000259" key="19">
    <source>
        <dbReference type="PROSITE" id="PS50108"/>
    </source>
</evidence>
<feature type="domain" description="CRIB" evidence="19">
    <location>
        <begin position="1685"/>
        <end position="1698"/>
    </location>
</feature>
<dbReference type="RefSeq" id="XP_050555826.1">
    <property type="nucleotide sequence ID" value="XM_050699869.1"/>
</dbReference>
<dbReference type="FunFam" id="2.30.29.30:FF:000032">
    <property type="entry name" value="Non-specific serine/threonine protein kinase"/>
    <property type="match status" value="1"/>
</dbReference>
<dbReference type="Pfam" id="PF00130">
    <property type="entry name" value="C1_1"/>
    <property type="match status" value="1"/>
</dbReference>
<dbReference type="Gene3D" id="3.30.60.20">
    <property type="match status" value="1"/>
</dbReference>
<keyword evidence="6" id="KW-0479">Metal-binding</keyword>
<keyword evidence="11" id="KW-0067">ATP-binding</keyword>
<dbReference type="InterPro" id="IPR057529">
    <property type="entry name" value="MRCK/ROCK_PH"/>
</dbReference>
<dbReference type="Proteomes" id="UP000829999">
    <property type="component" value="Chromosome 17"/>
</dbReference>
<evidence type="ECO:0000256" key="12">
    <source>
        <dbReference type="ARBA" id="ARBA00023054"/>
    </source>
</evidence>
<comment type="catalytic activity">
    <reaction evidence="14">
        <text>L-seryl-[protein] + ATP = O-phospho-L-seryl-[protein] + ADP + H(+)</text>
        <dbReference type="Rhea" id="RHEA:17989"/>
        <dbReference type="Rhea" id="RHEA-COMP:9863"/>
        <dbReference type="Rhea" id="RHEA-COMP:11604"/>
        <dbReference type="ChEBI" id="CHEBI:15378"/>
        <dbReference type="ChEBI" id="CHEBI:29999"/>
        <dbReference type="ChEBI" id="CHEBI:30616"/>
        <dbReference type="ChEBI" id="CHEBI:83421"/>
        <dbReference type="ChEBI" id="CHEBI:456216"/>
        <dbReference type="EC" id="2.7.11.1"/>
    </reaction>
</comment>
<dbReference type="Pfam" id="PF00069">
    <property type="entry name" value="Pkinase"/>
    <property type="match status" value="1"/>
</dbReference>
<dbReference type="FunFam" id="1.10.510.10:FF:000014">
    <property type="entry name" value="Non-specific serine/threonine protein kinase"/>
    <property type="match status" value="1"/>
</dbReference>
<feature type="compositionally biased region" description="Polar residues" evidence="15">
    <location>
        <begin position="1724"/>
        <end position="1750"/>
    </location>
</feature>
<dbReference type="CTD" id="37858"/>
<evidence type="ECO:0000256" key="1">
    <source>
        <dbReference type="ARBA" id="ARBA00005719"/>
    </source>
</evidence>
<dbReference type="Pfam" id="PF00433">
    <property type="entry name" value="Pkinase_C"/>
    <property type="match status" value="1"/>
</dbReference>
<evidence type="ECO:0000259" key="16">
    <source>
        <dbReference type="PROSITE" id="PS50003"/>
    </source>
</evidence>